<organism evidence="2 4">
    <name type="scientific">Saliniramus fredricksonii</name>
    <dbReference type="NCBI Taxonomy" id="1653334"/>
    <lineage>
        <taxon>Bacteria</taxon>
        <taxon>Pseudomonadati</taxon>
        <taxon>Pseudomonadota</taxon>
        <taxon>Alphaproteobacteria</taxon>
        <taxon>Hyphomicrobiales</taxon>
        <taxon>Salinarimonadaceae</taxon>
        <taxon>Saliniramus</taxon>
    </lineage>
</organism>
<evidence type="ECO:0000313" key="3">
    <source>
        <dbReference type="EMBL" id="SCC82075.1"/>
    </source>
</evidence>
<comment type="caution">
    <text evidence="2">The sequence shown here is derived from an EMBL/GenBank/DDBJ whole genome shotgun (WGS) entry which is preliminary data.</text>
</comment>
<reference evidence="2 4" key="1">
    <citation type="submission" date="2015-09" db="EMBL/GenBank/DDBJ databases">
        <title>Identification and resolution of microdiversity through metagenomic sequencing of parallel consortia.</title>
        <authorList>
            <person name="Nelson W.C."/>
            <person name="Romine M.F."/>
            <person name="Lindemann S.R."/>
        </authorList>
    </citation>
    <scope>NUCLEOTIDE SEQUENCE [LARGE SCALE GENOMIC DNA]</scope>
    <source>
        <strain evidence="2">HL-109</strain>
    </source>
</reference>
<gene>
    <name evidence="3" type="ORF">GA0071312_3051</name>
    <name evidence="2" type="ORF">HLUCCO17_15850</name>
</gene>
<evidence type="ECO:0000256" key="1">
    <source>
        <dbReference type="SAM" id="MobiDB-lite"/>
    </source>
</evidence>
<proteinExistence type="predicted"/>
<evidence type="ECO:0000313" key="2">
    <source>
        <dbReference type="EMBL" id="KPQ09232.1"/>
    </source>
</evidence>
<keyword evidence="5" id="KW-1185">Reference proteome</keyword>
<feature type="region of interest" description="Disordered" evidence="1">
    <location>
        <begin position="1"/>
        <end position="24"/>
    </location>
</feature>
<evidence type="ECO:0000313" key="4">
    <source>
        <dbReference type="Proteomes" id="UP000050497"/>
    </source>
</evidence>
<reference evidence="3 5" key="2">
    <citation type="submission" date="2016-08" db="EMBL/GenBank/DDBJ databases">
        <authorList>
            <person name="Varghese N."/>
            <person name="Submissions Spin"/>
        </authorList>
    </citation>
    <scope>NUCLEOTIDE SEQUENCE [LARGE SCALE GENOMIC DNA]</scope>
    <source>
        <strain evidence="3 5">HL-109</strain>
    </source>
</reference>
<dbReference type="OrthoDB" id="8443793at2"/>
<evidence type="ECO:0000313" key="5">
    <source>
        <dbReference type="Proteomes" id="UP000182800"/>
    </source>
</evidence>
<dbReference type="RefSeq" id="WP_074445640.1">
    <property type="nucleotide sequence ID" value="NZ_FMBM01000002.1"/>
</dbReference>
<dbReference type="EMBL" id="FMBM01000002">
    <property type="protein sequence ID" value="SCC82075.1"/>
    <property type="molecule type" value="Genomic_DNA"/>
</dbReference>
<dbReference type="STRING" id="1653334.GA0071312_3051"/>
<dbReference type="EMBL" id="LJSX01000032">
    <property type="protein sequence ID" value="KPQ09232.1"/>
    <property type="molecule type" value="Genomic_DNA"/>
</dbReference>
<accession>A0A0P7Y4S2</accession>
<dbReference type="AlphaFoldDB" id="A0A0P7Y4S2"/>
<dbReference type="Proteomes" id="UP000182800">
    <property type="component" value="Unassembled WGS sequence"/>
</dbReference>
<sequence length="191" mass="20576">MARDREDSTGSAAPTPEPGPLARLIDAERLPRHGTEITITADAEEMAALAEALDIPAIHALEGVFSVEGSGKRARVTGIVRARVSQICGVSLDPFETEIEEEVDLDFAAAQRRKLTPEEEEQRRIDPPDEIINGKIDLGRVTAEFLALGLDPFPRKPGVVFEEPAPAESRENPFGALAGLKRGADEDDSKG</sequence>
<feature type="region of interest" description="Disordered" evidence="1">
    <location>
        <begin position="159"/>
        <end position="191"/>
    </location>
</feature>
<dbReference type="Proteomes" id="UP000050497">
    <property type="component" value="Unassembled WGS sequence"/>
</dbReference>
<dbReference type="InterPro" id="IPR003772">
    <property type="entry name" value="YceD"/>
</dbReference>
<dbReference type="Pfam" id="PF02620">
    <property type="entry name" value="YceD"/>
    <property type="match status" value="1"/>
</dbReference>
<protein>
    <submittedName>
        <fullName evidence="2">Putative metal-binding protein</fullName>
    </submittedName>
    <submittedName>
        <fullName evidence="3">Uncharacterized metal-binding protein YceD, DUF177 family</fullName>
    </submittedName>
</protein>
<name>A0A0P7Y4S2_9HYPH</name>